<keyword evidence="2 3" id="KW-0479">Metal-binding</keyword>
<dbReference type="EMBL" id="JAKVTV010000001">
    <property type="protein sequence ID" value="MCH4822551.1"/>
    <property type="molecule type" value="Genomic_DNA"/>
</dbReference>
<dbReference type="Proteomes" id="UP001139226">
    <property type="component" value="Unassembled WGS sequence"/>
</dbReference>
<dbReference type="Gene3D" id="1.20.120.450">
    <property type="entry name" value="dinb family like domain"/>
    <property type="match status" value="1"/>
</dbReference>
<dbReference type="Pfam" id="PF05163">
    <property type="entry name" value="DinB"/>
    <property type="match status" value="1"/>
</dbReference>
<evidence type="ECO:0000313" key="5">
    <source>
        <dbReference type="EMBL" id="MCH4822551.1"/>
    </source>
</evidence>
<keyword evidence="6" id="KW-1185">Reference proteome</keyword>
<evidence type="ECO:0000256" key="4">
    <source>
        <dbReference type="SAM" id="SignalP"/>
    </source>
</evidence>
<reference evidence="5" key="1">
    <citation type="submission" date="2022-03" db="EMBL/GenBank/DDBJ databases">
        <title>Gramella crocea sp. nov., isolated from activated sludge of a seafood processing plant.</title>
        <authorList>
            <person name="Zhang X."/>
        </authorList>
    </citation>
    <scope>NUCLEOTIDE SEQUENCE</scope>
    <source>
        <strain evidence="5">YJ019</strain>
    </source>
</reference>
<feature type="binding site" evidence="3">
    <location>
        <position position="68"/>
    </location>
    <ligand>
        <name>a divalent metal cation</name>
        <dbReference type="ChEBI" id="CHEBI:60240"/>
    </ligand>
</feature>
<accession>A0A9X2A9W6</accession>
<dbReference type="InterPro" id="IPR007837">
    <property type="entry name" value="DinB"/>
</dbReference>
<sequence>MKKIAFLLILLFSSFNTFSQDSDYINAFLKKWDNSRDYLLEIAKAMPEEKYSYKPTERQMSFSQQLAHINRNMTWIHSDYFLEKKISEKRSFPESKEEIIARLTESFDKISESVSSLDEKDLKVKADFFSGEMSKMQLLNLMQDHVSHHRGQLIVYLNLNSIEPPAYRGW</sequence>
<name>A0A9X2A9W6_9FLAO</name>
<comment type="similarity">
    <text evidence="1">Belongs to the DinB family.</text>
</comment>
<evidence type="ECO:0000256" key="1">
    <source>
        <dbReference type="ARBA" id="ARBA00008635"/>
    </source>
</evidence>
<organism evidence="5 6">
    <name type="scientific">Christiangramia lutea</name>
    <dbReference type="NCBI Taxonomy" id="1607951"/>
    <lineage>
        <taxon>Bacteria</taxon>
        <taxon>Pseudomonadati</taxon>
        <taxon>Bacteroidota</taxon>
        <taxon>Flavobacteriia</taxon>
        <taxon>Flavobacteriales</taxon>
        <taxon>Flavobacteriaceae</taxon>
        <taxon>Christiangramia</taxon>
    </lineage>
</organism>
<feature type="signal peptide" evidence="4">
    <location>
        <begin position="1"/>
        <end position="19"/>
    </location>
</feature>
<dbReference type="InterPro" id="IPR034660">
    <property type="entry name" value="DinB/YfiT-like"/>
</dbReference>
<dbReference type="GO" id="GO:0046872">
    <property type="term" value="F:metal ion binding"/>
    <property type="evidence" value="ECO:0007669"/>
    <property type="project" value="UniProtKB-KW"/>
</dbReference>
<comment type="caution">
    <text evidence="5">The sequence shown here is derived from an EMBL/GenBank/DDBJ whole genome shotgun (WGS) entry which is preliminary data.</text>
</comment>
<dbReference type="SUPFAM" id="SSF109854">
    <property type="entry name" value="DinB/YfiT-like putative metalloenzymes"/>
    <property type="match status" value="1"/>
</dbReference>
<keyword evidence="4" id="KW-0732">Signal</keyword>
<evidence type="ECO:0000256" key="2">
    <source>
        <dbReference type="ARBA" id="ARBA00022723"/>
    </source>
</evidence>
<feature type="binding site" evidence="3">
    <location>
        <position position="145"/>
    </location>
    <ligand>
        <name>a divalent metal cation</name>
        <dbReference type="ChEBI" id="CHEBI:60240"/>
    </ligand>
</feature>
<gene>
    <name evidence="5" type="ORF">ML462_05140</name>
</gene>
<evidence type="ECO:0000256" key="3">
    <source>
        <dbReference type="PIRSR" id="PIRSR607837-1"/>
    </source>
</evidence>
<evidence type="ECO:0000313" key="6">
    <source>
        <dbReference type="Proteomes" id="UP001139226"/>
    </source>
</evidence>
<proteinExistence type="inferred from homology"/>
<dbReference type="RefSeq" id="WP_240712678.1">
    <property type="nucleotide sequence ID" value="NZ_JAKVTV010000001.1"/>
</dbReference>
<dbReference type="AlphaFoldDB" id="A0A9X2A9W6"/>
<feature type="binding site" evidence="3">
    <location>
        <position position="149"/>
    </location>
    <ligand>
        <name>a divalent metal cation</name>
        <dbReference type="ChEBI" id="CHEBI:60240"/>
    </ligand>
</feature>
<protein>
    <submittedName>
        <fullName evidence="5">DinB family protein</fullName>
    </submittedName>
</protein>
<feature type="chain" id="PRO_5040945896" evidence="4">
    <location>
        <begin position="20"/>
        <end position="170"/>
    </location>
</feature>